<dbReference type="InterPro" id="IPR013785">
    <property type="entry name" value="Aldolase_TIM"/>
</dbReference>
<dbReference type="PANTHER" id="PTHR43819">
    <property type="entry name" value="ARCHAEAL-TYPE GLUTAMATE SYNTHASE [NADPH]"/>
    <property type="match status" value="1"/>
</dbReference>
<dbReference type="PANTHER" id="PTHR43819:SF1">
    <property type="entry name" value="ARCHAEAL-TYPE GLUTAMATE SYNTHASE [NADPH]"/>
    <property type="match status" value="1"/>
</dbReference>
<dbReference type="SUPFAM" id="SSF51395">
    <property type="entry name" value="FMN-linked oxidoreductases"/>
    <property type="match status" value="1"/>
</dbReference>
<accession>A0ABQ1UUA1</accession>
<evidence type="ECO:0000256" key="2">
    <source>
        <dbReference type="PIRNR" id="PIRNR006429"/>
    </source>
</evidence>
<reference evidence="6" key="1">
    <citation type="journal article" date="2019" name="Int. J. Syst. Evol. Microbiol.">
        <title>The Global Catalogue of Microorganisms (GCM) 10K type strain sequencing project: providing services to taxonomists for standard genome sequencing and annotation.</title>
        <authorList>
            <consortium name="The Broad Institute Genomics Platform"/>
            <consortium name="The Broad Institute Genome Sequencing Center for Infectious Disease"/>
            <person name="Wu L."/>
            <person name="Ma J."/>
        </authorList>
    </citation>
    <scope>NUCLEOTIDE SEQUENCE [LARGE SCALE GENOMIC DNA]</scope>
    <source>
        <strain evidence="6">CGMCC 1.15407</strain>
    </source>
</reference>
<evidence type="ECO:0000259" key="4">
    <source>
        <dbReference type="Pfam" id="PF01645"/>
    </source>
</evidence>
<proteinExistence type="inferred from homology"/>
<dbReference type="InterPro" id="IPR024188">
    <property type="entry name" value="GltB"/>
</dbReference>
<evidence type="ECO:0000256" key="3">
    <source>
        <dbReference type="SAM" id="Phobius"/>
    </source>
</evidence>
<feature type="transmembrane region" description="Helical" evidence="3">
    <location>
        <begin position="50"/>
        <end position="68"/>
    </location>
</feature>
<keyword evidence="3" id="KW-1133">Transmembrane helix</keyword>
<keyword evidence="3" id="KW-0812">Transmembrane</keyword>
<dbReference type="Pfam" id="PF01645">
    <property type="entry name" value="Glu_synthase"/>
    <property type="match status" value="1"/>
</dbReference>
<evidence type="ECO:0000256" key="1">
    <source>
        <dbReference type="ARBA" id="ARBA00009716"/>
    </source>
</evidence>
<dbReference type="CDD" id="cd02808">
    <property type="entry name" value="GltS_FMN"/>
    <property type="match status" value="1"/>
</dbReference>
<name>A0ABQ1UUA1_9BACT</name>
<dbReference type="PIRSF" id="PIRSF006429">
    <property type="entry name" value="GOGAT_lg_2"/>
    <property type="match status" value="1"/>
</dbReference>
<dbReference type="EMBL" id="BMIU01000005">
    <property type="protein sequence ID" value="GGF27303.1"/>
    <property type="molecule type" value="Genomic_DNA"/>
</dbReference>
<feature type="domain" description="Glutamate synthase" evidence="4">
    <location>
        <begin position="174"/>
        <end position="491"/>
    </location>
</feature>
<comment type="similarity">
    <text evidence="1 2">Belongs to the glutamate synthase family.</text>
</comment>
<sequence>MNKIGSLKKQHAYFPSLAVNTIIMRYLFYNITIILVVFFGILAYYYEQWIWAFLIIGPIVIIGIYNRFQKRHTILRNFPILGYFRYFFEMISPEIQQYFIERTTDGKPFSRNHRALVYRRAKDVNDTHPFGTQLEITGENYEAIRHSIYATPPVSEIPRVIVGSKACKHPYSASILNVSAMSFGSLSKNAIMALNRGAKKGHFYHNTGEGGLSPYHLEGGGDLVWQIGTGYFGCRTEDGDFDPEKFKQNAALEQVKMIEIKISQGAKPGHGGVLPGEKNTPEIAKIRGVKPHTTIVSPPSHRKFSDPDGLIKFISELRKLSDGKPIGFKLCVGRTEEFIDLCAAMKQHGVVPDFITVDGAEGGTGAAPLEFSDSVGIPLEPALIFVHRTLEKFGLRQEVKVIASGKVLTAFSILRMRALGADMCNSARAFMFTVGCIQALRCNTNDCPTGVATQNKMLTKGLVVEDKAERVFNFHRNTMHAVLELLGACGVKHTNEIDISMFVKGDEMVALTNKYFPDSVLNRVD</sequence>
<dbReference type="Proteomes" id="UP000647339">
    <property type="component" value="Unassembled WGS sequence"/>
</dbReference>
<gene>
    <name evidence="5" type="ORF">GCM10011339_14260</name>
</gene>
<feature type="transmembrane region" description="Helical" evidence="3">
    <location>
        <begin position="26"/>
        <end position="44"/>
    </location>
</feature>
<dbReference type="Gene3D" id="3.20.20.70">
    <property type="entry name" value="Aldolase class I"/>
    <property type="match status" value="1"/>
</dbReference>
<dbReference type="InterPro" id="IPR002932">
    <property type="entry name" value="Glu_synthdom"/>
</dbReference>
<dbReference type="InterPro" id="IPR027283">
    <property type="entry name" value="YerD"/>
</dbReference>
<comment type="caution">
    <text evidence="5">The sequence shown here is derived from an EMBL/GenBank/DDBJ whole genome shotgun (WGS) entry which is preliminary data.</text>
</comment>
<keyword evidence="6" id="KW-1185">Reference proteome</keyword>
<evidence type="ECO:0000313" key="6">
    <source>
        <dbReference type="Proteomes" id="UP000647339"/>
    </source>
</evidence>
<evidence type="ECO:0000313" key="5">
    <source>
        <dbReference type="EMBL" id="GGF27303.1"/>
    </source>
</evidence>
<organism evidence="5 6">
    <name type="scientific">Echinicola rosea</name>
    <dbReference type="NCBI Taxonomy" id="1807691"/>
    <lineage>
        <taxon>Bacteria</taxon>
        <taxon>Pseudomonadati</taxon>
        <taxon>Bacteroidota</taxon>
        <taxon>Cytophagia</taxon>
        <taxon>Cytophagales</taxon>
        <taxon>Cyclobacteriaceae</taxon>
        <taxon>Echinicola</taxon>
    </lineage>
</organism>
<keyword evidence="3" id="KW-0472">Membrane</keyword>
<dbReference type="PIRSF" id="PIRSF500060">
    <property type="entry name" value="UCP500060"/>
    <property type="match status" value="1"/>
</dbReference>
<protein>
    <submittedName>
        <fullName evidence="5">FMN-binding glutamate synthase family protein</fullName>
    </submittedName>
</protein>